<dbReference type="AlphaFoldDB" id="A0A6P1XYE2"/>
<protein>
    <submittedName>
        <fullName evidence="2">Uncharacterized protein</fullName>
    </submittedName>
</protein>
<reference evidence="2 3" key="1">
    <citation type="submission" date="2020-01" db="EMBL/GenBank/DDBJ databases">
        <title>Complete genome sequence of a human oral phylogroup 1 Treponema sp. strain ATCC 700766, originally isolated from periodontitis dental plaque.</title>
        <authorList>
            <person name="Chan Y."/>
            <person name="Huo Y.-B."/>
            <person name="Yu X.-L."/>
            <person name="Zeng H."/>
            <person name="Leung W.-K."/>
            <person name="Watt R.M."/>
        </authorList>
    </citation>
    <scope>NUCLEOTIDE SEQUENCE [LARGE SCALE GENOMIC DNA]</scope>
    <source>
        <strain evidence="2 3">OMZ 804</strain>
    </source>
</reference>
<dbReference type="Proteomes" id="UP000464374">
    <property type="component" value="Chromosome"/>
</dbReference>
<gene>
    <name evidence="2" type="ORF">GWP43_02270</name>
</gene>
<sequence length="119" mass="13569">MNKLTQNKVSIISIYFFIFLFLFVLSLCIYKISDGSITYIEMLQEDYLIILLGVPLFILSKHSLLDNFMSIIIILGTIIPIGFSVKKKKLLPFIIINILSVALWFFIGMIAFGIRKGEG</sequence>
<dbReference type="KEGG" id="trz:GWP43_02270"/>
<keyword evidence="1" id="KW-0812">Transmembrane</keyword>
<evidence type="ECO:0000313" key="2">
    <source>
        <dbReference type="EMBL" id="QHX42467.1"/>
    </source>
</evidence>
<proteinExistence type="predicted"/>
<evidence type="ECO:0000313" key="3">
    <source>
        <dbReference type="Proteomes" id="UP000464374"/>
    </source>
</evidence>
<feature type="transmembrane region" description="Helical" evidence="1">
    <location>
        <begin position="42"/>
        <end position="59"/>
    </location>
</feature>
<accession>A0A6P1XYE2</accession>
<organism evidence="2 3">
    <name type="scientific">Treponema vincentii</name>
    <dbReference type="NCBI Taxonomy" id="69710"/>
    <lineage>
        <taxon>Bacteria</taxon>
        <taxon>Pseudomonadati</taxon>
        <taxon>Spirochaetota</taxon>
        <taxon>Spirochaetia</taxon>
        <taxon>Spirochaetales</taxon>
        <taxon>Treponemataceae</taxon>
        <taxon>Treponema</taxon>
    </lineage>
</organism>
<evidence type="ECO:0000256" key="1">
    <source>
        <dbReference type="SAM" id="Phobius"/>
    </source>
</evidence>
<feature type="transmembrane region" description="Helical" evidence="1">
    <location>
        <begin position="65"/>
        <end position="83"/>
    </location>
</feature>
<feature type="transmembrane region" description="Helical" evidence="1">
    <location>
        <begin position="12"/>
        <end position="30"/>
    </location>
</feature>
<dbReference type="RefSeq" id="WP_162662374.1">
    <property type="nucleotide sequence ID" value="NZ_CP048020.1"/>
</dbReference>
<dbReference type="EMBL" id="CP048020">
    <property type="protein sequence ID" value="QHX42467.1"/>
    <property type="molecule type" value="Genomic_DNA"/>
</dbReference>
<feature type="transmembrane region" description="Helical" evidence="1">
    <location>
        <begin position="90"/>
        <end position="114"/>
    </location>
</feature>
<name>A0A6P1XYE2_9SPIR</name>
<keyword evidence="1" id="KW-1133">Transmembrane helix</keyword>
<keyword evidence="1" id="KW-0472">Membrane</keyword>